<organism evidence="1 2">
    <name type="scientific">Rossellomorea vietnamensis</name>
    <dbReference type="NCBI Taxonomy" id="218284"/>
    <lineage>
        <taxon>Bacteria</taxon>
        <taxon>Bacillati</taxon>
        <taxon>Bacillota</taxon>
        <taxon>Bacilli</taxon>
        <taxon>Bacillales</taxon>
        <taxon>Bacillaceae</taxon>
        <taxon>Rossellomorea</taxon>
    </lineage>
</organism>
<dbReference type="AlphaFoldDB" id="A0A5D4MIS4"/>
<dbReference type="PROSITE" id="PS51257">
    <property type="entry name" value="PROKAR_LIPOPROTEIN"/>
    <property type="match status" value="1"/>
</dbReference>
<gene>
    <name evidence="1" type="ORF">FZC84_02560</name>
</gene>
<evidence type="ECO:0000313" key="1">
    <source>
        <dbReference type="EMBL" id="TYS01552.1"/>
    </source>
</evidence>
<evidence type="ECO:0000313" key="2">
    <source>
        <dbReference type="Proteomes" id="UP000325182"/>
    </source>
</evidence>
<evidence type="ECO:0008006" key="3">
    <source>
        <dbReference type="Google" id="ProtNLM"/>
    </source>
</evidence>
<accession>A0A5D4MIS4</accession>
<sequence>MRRIYIAMPMLALLIFLAGCSNKIEMVEDASVSLSEDGKELEIKVILNDENMDPETPFQVRLFANDGKLVSALGKDLFVFEEEYLSRKEGEKPKVIEIKETLPLTEEISQEKLKGIIEDQDDNALEIDVLNTEKVFATEEIHKVK</sequence>
<proteinExistence type="predicted"/>
<reference evidence="1 2" key="1">
    <citation type="submission" date="2019-08" db="EMBL/GenBank/DDBJ databases">
        <title>Bacillus genomes from the desert of Cuatro Cienegas, Coahuila.</title>
        <authorList>
            <person name="Olmedo-Alvarez G."/>
        </authorList>
    </citation>
    <scope>NUCLEOTIDE SEQUENCE [LARGE SCALE GENOMIC DNA]</scope>
    <source>
        <strain evidence="1 2">CH128b_4D</strain>
    </source>
</reference>
<dbReference type="RefSeq" id="WP_148952862.1">
    <property type="nucleotide sequence ID" value="NZ_VTEG01000001.1"/>
</dbReference>
<dbReference type="EMBL" id="VTEG01000001">
    <property type="protein sequence ID" value="TYS01552.1"/>
    <property type="molecule type" value="Genomic_DNA"/>
</dbReference>
<dbReference type="Proteomes" id="UP000325182">
    <property type="component" value="Unassembled WGS sequence"/>
</dbReference>
<name>A0A5D4MIS4_9BACI</name>
<comment type="caution">
    <text evidence="1">The sequence shown here is derived from an EMBL/GenBank/DDBJ whole genome shotgun (WGS) entry which is preliminary data.</text>
</comment>
<protein>
    <recommendedName>
        <fullName evidence="3">Lipoprotein</fullName>
    </recommendedName>
</protein>